<name>A0A9W8K0T0_9AGAR</name>
<sequence>MTSHKTKRSFKFSPLDTTDDDAALDSFPPAYPGSREIILKVCTVEDPVVYEEETPAFASMNMVNFKAKAHLVTFVFKYRPLATLQRMGIIPQPGKTKRPRKRKLSCIQVKEEDPPAAAIGDTSTEREKLLMLELESLRNENDQLRAENRRVRKKLKRRHHLSVDLSDDAMDLS</sequence>
<keyword evidence="3" id="KW-1185">Reference proteome</keyword>
<accession>A0A9W8K0T0</accession>
<gene>
    <name evidence="2" type="ORF">NLJ89_g6438</name>
</gene>
<organism evidence="2 3">
    <name type="scientific">Agrocybe chaxingu</name>
    <dbReference type="NCBI Taxonomy" id="84603"/>
    <lineage>
        <taxon>Eukaryota</taxon>
        <taxon>Fungi</taxon>
        <taxon>Dikarya</taxon>
        <taxon>Basidiomycota</taxon>
        <taxon>Agaricomycotina</taxon>
        <taxon>Agaricomycetes</taxon>
        <taxon>Agaricomycetidae</taxon>
        <taxon>Agaricales</taxon>
        <taxon>Agaricineae</taxon>
        <taxon>Strophariaceae</taxon>
        <taxon>Agrocybe</taxon>
    </lineage>
</organism>
<reference evidence="2" key="1">
    <citation type="submission" date="2022-07" db="EMBL/GenBank/DDBJ databases">
        <title>Genome Sequence of Agrocybe chaxingu.</title>
        <authorList>
            <person name="Buettner E."/>
        </authorList>
    </citation>
    <scope>NUCLEOTIDE SEQUENCE</scope>
    <source>
        <strain evidence="2">MP-N11</strain>
    </source>
</reference>
<protein>
    <submittedName>
        <fullName evidence="2">Uncharacterized protein</fullName>
    </submittedName>
</protein>
<keyword evidence="1" id="KW-0175">Coiled coil</keyword>
<dbReference type="AlphaFoldDB" id="A0A9W8K0T0"/>
<dbReference type="EMBL" id="JANKHO010000683">
    <property type="protein sequence ID" value="KAJ3507213.1"/>
    <property type="molecule type" value="Genomic_DNA"/>
</dbReference>
<evidence type="ECO:0000313" key="2">
    <source>
        <dbReference type="EMBL" id="KAJ3507213.1"/>
    </source>
</evidence>
<evidence type="ECO:0000313" key="3">
    <source>
        <dbReference type="Proteomes" id="UP001148786"/>
    </source>
</evidence>
<comment type="caution">
    <text evidence="2">The sequence shown here is derived from an EMBL/GenBank/DDBJ whole genome shotgun (WGS) entry which is preliminary data.</text>
</comment>
<feature type="coiled-coil region" evidence="1">
    <location>
        <begin position="127"/>
        <end position="157"/>
    </location>
</feature>
<dbReference type="Proteomes" id="UP001148786">
    <property type="component" value="Unassembled WGS sequence"/>
</dbReference>
<proteinExistence type="predicted"/>
<evidence type="ECO:0000256" key="1">
    <source>
        <dbReference type="SAM" id="Coils"/>
    </source>
</evidence>